<reference evidence="1" key="1">
    <citation type="submission" date="2020-05" db="EMBL/GenBank/DDBJ databases">
        <authorList>
            <person name="Chiriac C."/>
            <person name="Salcher M."/>
            <person name="Ghai R."/>
            <person name="Kavagutti S V."/>
        </authorList>
    </citation>
    <scope>NUCLEOTIDE SEQUENCE</scope>
</reference>
<dbReference type="EMBL" id="CAFBLU010000008">
    <property type="protein sequence ID" value="CAB4870211.1"/>
    <property type="molecule type" value="Genomic_DNA"/>
</dbReference>
<evidence type="ECO:0000313" key="1">
    <source>
        <dbReference type="EMBL" id="CAB4870211.1"/>
    </source>
</evidence>
<sequence>MNDIEVTYCIVNTAQRDKLAECLDAVGRERAAVPFTTEVLVLDNFSQDGSAELAQSHPAVDRVIALPRRRGKAENDSELIGAAHGRFCLLLNEDAFLKPGATAALHAALEGDPLAAAAGARLLNPAGKAQPSAWRFPSWGTVLAGALLLHRFVTVQSGGAAVTRRVDWAQSAAMLLRTDTVEAIGRLDPAYFVYSDETDLCKRLADRGRPTLYVPGAEAVHHEGLSTGDSAERRIVEFARGRDRYLRTHLGSLTSLAMRPLIAFPYLLRSIAATALPGHDPQRYRAHARAAMRPADGEGLREAAAAFNRRESARAAV</sequence>
<dbReference type="InterPro" id="IPR029044">
    <property type="entry name" value="Nucleotide-diphossugar_trans"/>
</dbReference>
<dbReference type="AlphaFoldDB" id="A0A6J7DIE3"/>
<dbReference type="Gene3D" id="3.90.550.10">
    <property type="entry name" value="Spore Coat Polysaccharide Biosynthesis Protein SpsA, Chain A"/>
    <property type="match status" value="1"/>
</dbReference>
<proteinExistence type="predicted"/>
<gene>
    <name evidence="1" type="ORF">UFOPK3444_00682</name>
</gene>
<dbReference type="PANTHER" id="PTHR43179:SF7">
    <property type="entry name" value="RHAMNOSYLTRANSFERASE WBBL"/>
    <property type="match status" value="1"/>
</dbReference>
<accession>A0A6J7DIE3</accession>
<protein>
    <submittedName>
        <fullName evidence="1">Unannotated protein</fullName>
    </submittedName>
</protein>
<name>A0A6J7DIE3_9ZZZZ</name>
<organism evidence="1">
    <name type="scientific">freshwater metagenome</name>
    <dbReference type="NCBI Taxonomy" id="449393"/>
    <lineage>
        <taxon>unclassified sequences</taxon>
        <taxon>metagenomes</taxon>
        <taxon>ecological metagenomes</taxon>
    </lineage>
</organism>
<dbReference type="SUPFAM" id="SSF53448">
    <property type="entry name" value="Nucleotide-diphospho-sugar transferases"/>
    <property type="match status" value="1"/>
</dbReference>
<dbReference type="Pfam" id="PF13641">
    <property type="entry name" value="Glyco_tranf_2_3"/>
    <property type="match status" value="1"/>
</dbReference>
<dbReference type="PANTHER" id="PTHR43179">
    <property type="entry name" value="RHAMNOSYLTRANSFERASE WBBL"/>
    <property type="match status" value="1"/>
</dbReference>